<proteinExistence type="predicted"/>
<evidence type="ECO:0000313" key="2">
    <source>
        <dbReference type="Proteomes" id="UP000308886"/>
    </source>
</evidence>
<protein>
    <submittedName>
        <fullName evidence="1">Uncharacterized protein</fullName>
    </submittedName>
</protein>
<evidence type="ECO:0000313" key="1">
    <source>
        <dbReference type="EMBL" id="TGX79502.1"/>
    </source>
</evidence>
<name>A0AC61QLG0_9BACT</name>
<comment type="caution">
    <text evidence="1">The sequence shown here is derived from an EMBL/GenBank/DDBJ whole genome shotgun (WGS) entry which is preliminary data.</text>
</comment>
<accession>A0AC61QLG0</accession>
<keyword evidence="2" id="KW-1185">Reference proteome</keyword>
<dbReference type="Proteomes" id="UP000308886">
    <property type="component" value="Unassembled WGS sequence"/>
</dbReference>
<gene>
    <name evidence="1" type="ORF">E5358_14840</name>
</gene>
<reference evidence="1" key="1">
    <citation type="submission" date="2019-04" db="EMBL/GenBank/DDBJ databases">
        <title>Microbes associate with the intestines of laboratory mice.</title>
        <authorList>
            <person name="Navarre W."/>
            <person name="Wong E."/>
            <person name="Huang K."/>
            <person name="Tropini C."/>
            <person name="Ng K."/>
            <person name="Yu B."/>
        </authorList>
    </citation>
    <scope>NUCLEOTIDE SEQUENCE</scope>
    <source>
        <strain evidence="1">NM73_A23</strain>
    </source>
</reference>
<dbReference type="EMBL" id="SRZC01000044">
    <property type="protein sequence ID" value="TGX79502.1"/>
    <property type="molecule type" value="Genomic_DNA"/>
</dbReference>
<organism evidence="1 2">
    <name type="scientific">Palleniella muris</name>
    <dbReference type="NCBI Taxonomy" id="3038145"/>
    <lineage>
        <taxon>Bacteria</taxon>
        <taxon>Pseudomonadati</taxon>
        <taxon>Bacteroidota</taxon>
        <taxon>Bacteroidia</taxon>
        <taxon>Bacteroidales</taxon>
        <taxon>Prevotellaceae</taxon>
        <taxon>Palleniella</taxon>
    </lineage>
</organism>
<sequence length="812" mass="91898">MAWRTATTQTRDVIWLQTLTTISHMNKISFFLLLLYGMSISVMADERHGKVIGQIVSEEGNPVEGAYIFMIADMATQKIISSTLSDDDGTFSLESPCGEMVMGISCLGYRMVRMNVSIKDAETTDLGKCPMEAEINELQTVVVKGHPVRVKSMPDGFSVNTTDIASSSNSALDLLGRLPQIKVKGNEISVIGKEHILLSVNNVMQRVDKEQLADVLKGYDATLITSVDVITAPPVKYDSDGTTAMIVLHMSSKFNRYTGGNIGSEIMKGERYNGRYGVYSTGVFNNDKLFIDITPSYNHNYSYMSENATYSYDTGDSYMTSTPSRGSNDYVGGYATVQYQYNKKGYFGLNCNIGRRDHDNEFVSEENYSGGQTFNRNYISIGKPRVNASVYAEHSFSDSFTGWVETSYYSYKENNDMLFEGCYAPEEHPFMTYLSNQSLKAKGVTFANDYSLAVGKNTSLDFGFKAYYARISNERSNELTEAGYHATSQNDRIKLDDIKLNPYISTTYRPTQNLYFRLGVQVSYSKRDLDSRDMERRKLDYTNFLPDFIASWNSKAGSRLSLILTSGCIDPKFDQINPFEWRINQHSYSKGNLDLKGESHYTYKAVYSYKGSLSITGYVNQRRKEIVSVNRLVDGDVYSVTENAQNSMEYGIKPSFYYDRLKWLEISAEAYWGYKISKAIISGISEKATSDIWGCNLYTGFVFNKARTFTGYINCAYTGRQKTAVSTTDPMLDFGTGLSLFVLDRKLAFSLSGINLFASQYKGKGERQGYTISFKNRYNYPTLYFSVNYRFNNLKDATPRRQKMMRSIEQRM</sequence>